<proteinExistence type="predicted"/>
<dbReference type="Proteomes" id="UP000225706">
    <property type="component" value="Unassembled WGS sequence"/>
</dbReference>
<organism evidence="2 3">
    <name type="scientific">Stylophora pistillata</name>
    <name type="common">Smooth cauliflower coral</name>
    <dbReference type="NCBI Taxonomy" id="50429"/>
    <lineage>
        <taxon>Eukaryota</taxon>
        <taxon>Metazoa</taxon>
        <taxon>Cnidaria</taxon>
        <taxon>Anthozoa</taxon>
        <taxon>Hexacorallia</taxon>
        <taxon>Scleractinia</taxon>
        <taxon>Astrocoeniina</taxon>
        <taxon>Pocilloporidae</taxon>
        <taxon>Stylophora</taxon>
    </lineage>
</organism>
<dbReference type="OrthoDB" id="6024025at2759"/>
<protein>
    <submittedName>
        <fullName evidence="2">Uncharacterized protein</fullName>
    </submittedName>
</protein>
<feature type="region of interest" description="Disordered" evidence="1">
    <location>
        <begin position="1"/>
        <end position="27"/>
    </location>
</feature>
<reference evidence="3" key="1">
    <citation type="journal article" date="2017" name="bioRxiv">
        <title>Comparative analysis of the genomes of Stylophora pistillata and Acropora digitifera provides evidence for extensive differences between species of corals.</title>
        <authorList>
            <person name="Voolstra C.R."/>
            <person name="Li Y."/>
            <person name="Liew Y.J."/>
            <person name="Baumgarten S."/>
            <person name="Zoccola D."/>
            <person name="Flot J.-F."/>
            <person name="Tambutte S."/>
            <person name="Allemand D."/>
            <person name="Aranda M."/>
        </authorList>
    </citation>
    <scope>NUCLEOTIDE SEQUENCE [LARGE SCALE GENOMIC DNA]</scope>
</reference>
<evidence type="ECO:0000256" key="1">
    <source>
        <dbReference type="SAM" id="MobiDB-lite"/>
    </source>
</evidence>
<keyword evidence="3" id="KW-1185">Reference proteome</keyword>
<name>A0A2B4RCS7_STYPI</name>
<evidence type="ECO:0000313" key="3">
    <source>
        <dbReference type="Proteomes" id="UP000225706"/>
    </source>
</evidence>
<comment type="caution">
    <text evidence="2">The sequence shown here is derived from an EMBL/GenBank/DDBJ whole genome shotgun (WGS) entry which is preliminary data.</text>
</comment>
<dbReference type="EMBL" id="LSMT01000839">
    <property type="protein sequence ID" value="PFX14105.1"/>
    <property type="molecule type" value="Genomic_DNA"/>
</dbReference>
<evidence type="ECO:0000313" key="2">
    <source>
        <dbReference type="EMBL" id="PFX14105.1"/>
    </source>
</evidence>
<sequence length="125" mass="14103">MSEKQTGETDENDACEEIDKEEVTEDLAGQGTIPCNVRINVEEASEAEVMMLTENLLTFEKDNFSAAKVTEDSLSLDVMSLPKFERKVRKQSCITEAEVNQKSSGKWMEECILASENHHTGLRWD</sequence>
<accession>A0A2B4RCS7</accession>
<feature type="compositionally biased region" description="Acidic residues" evidence="1">
    <location>
        <begin position="8"/>
        <end position="25"/>
    </location>
</feature>
<dbReference type="AlphaFoldDB" id="A0A2B4RCS7"/>
<gene>
    <name evidence="2" type="ORF">AWC38_SpisGene21765</name>
</gene>